<keyword evidence="8" id="KW-0732">Signal</keyword>
<name>A0A858R9T8_9PROT</name>
<dbReference type="EMBL" id="CP051775">
    <property type="protein sequence ID" value="QJE74419.1"/>
    <property type="molecule type" value="Genomic_DNA"/>
</dbReference>
<dbReference type="InterPro" id="IPR049142">
    <property type="entry name" value="MS_channel_1st"/>
</dbReference>
<feature type="signal peptide" evidence="8">
    <location>
        <begin position="1"/>
        <end position="26"/>
    </location>
</feature>
<evidence type="ECO:0000256" key="4">
    <source>
        <dbReference type="ARBA" id="ARBA00022692"/>
    </source>
</evidence>
<dbReference type="PANTHER" id="PTHR30460">
    <property type="entry name" value="MODERATE CONDUCTANCE MECHANOSENSITIVE CHANNEL YBIO"/>
    <property type="match status" value="1"/>
</dbReference>
<feature type="domain" description="Moderate conductance mechanosensitive channel YbiO-like transmembrane helix 1" evidence="12">
    <location>
        <begin position="407"/>
        <end position="484"/>
    </location>
</feature>
<dbReference type="GO" id="GO:0008381">
    <property type="term" value="F:mechanosensitive monoatomic ion channel activity"/>
    <property type="evidence" value="ECO:0007669"/>
    <property type="project" value="InterPro"/>
</dbReference>
<organism evidence="13 14">
    <name type="scientific">Aerophototrophica crusticola</name>
    <dbReference type="NCBI Taxonomy" id="1709002"/>
    <lineage>
        <taxon>Bacteria</taxon>
        <taxon>Pseudomonadati</taxon>
        <taxon>Pseudomonadota</taxon>
        <taxon>Alphaproteobacteria</taxon>
        <taxon>Rhodospirillales</taxon>
        <taxon>Rhodospirillaceae</taxon>
        <taxon>Aerophototrophica</taxon>
    </lineage>
</organism>
<dbReference type="AlphaFoldDB" id="A0A858R9T8"/>
<evidence type="ECO:0000256" key="3">
    <source>
        <dbReference type="ARBA" id="ARBA00022475"/>
    </source>
</evidence>
<evidence type="ECO:0000259" key="10">
    <source>
        <dbReference type="Pfam" id="PF21082"/>
    </source>
</evidence>
<feature type="transmembrane region" description="Helical" evidence="7">
    <location>
        <begin position="377"/>
        <end position="397"/>
    </location>
</feature>
<evidence type="ECO:0000256" key="6">
    <source>
        <dbReference type="ARBA" id="ARBA00023136"/>
    </source>
</evidence>
<proteinExistence type="inferred from homology"/>
<dbReference type="GO" id="GO:0005886">
    <property type="term" value="C:plasma membrane"/>
    <property type="evidence" value="ECO:0007669"/>
    <property type="project" value="UniProtKB-SubCell"/>
</dbReference>
<feature type="domain" description="Mechanosensitive ion channel transmembrane helices 2/3" evidence="11">
    <location>
        <begin position="549"/>
        <end position="588"/>
    </location>
</feature>
<evidence type="ECO:0000256" key="8">
    <source>
        <dbReference type="SAM" id="SignalP"/>
    </source>
</evidence>
<feature type="transmembrane region" description="Helical" evidence="7">
    <location>
        <begin position="215"/>
        <end position="235"/>
    </location>
</feature>
<dbReference type="PANTHER" id="PTHR30460:SF0">
    <property type="entry name" value="MODERATE CONDUCTANCE MECHANOSENSITIVE CHANNEL YBIO"/>
    <property type="match status" value="1"/>
</dbReference>
<feature type="transmembrane region" description="Helical" evidence="7">
    <location>
        <begin position="460"/>
        <end position="479"/>
    </location>
</feature>
<feature type="domain" description="Mechanosensitive ion channel MscS C-terminal" evidence="10">
    <location>
        <begin position="660"/>
        <end position="747"/>
    </location>
</feature>
<dbReference type="Pfam" id="PF21088">
    <property type="entry name" value="MS_channel_1st"/>
    <property type="match status" value="1"/>
</dbReference>
<dbReference type="Gene3D" id="1.10.287.1260">
    <property type="match status" value="2"/>
</dbReference>
<evidence type="ECO:0000313" key="14">
    <source>
        <dbReference type="Proteomes" id="UP000501891"/>
    </source>
</evidence>
<gene>
    <name evidence="13" type="ORF">HHL28_16260</name>
</gene>
<dbReference type="SUPFAM" id="SSF50182">
    <property type="entry name" value="Sm-like ribonucleoproteins"/>
    <property type="match status" value="1"/>
</dbReference>
<evidence type="ECO:0000256" key="7">
    <source>
        <dbReference type="SAM" id="Phobius"/>
    </source>
</evidence>
<protein>
    <submittedName>
        <fullName evidence="13">Mechanosensitive ion channel</fullName>
    </submittedName>
</protein>
<dbReference type="KEGG" id="acru:HHL28_16260"/>
<dbReference type="InterPro" id="IPR049278">
    <property type="entry name" value="MS_channel_C"/>
</dbReference>
<dbReference type="InterPro" id="IPR045276">
    <property type="entry name" value="YbiO_bact"/>
</dbReference>
<keyword evidence="14" id="KW-1185">Reference proteome</keyword>
<dbReference type="Pfam" id="PF21082">
    <property type="entry name" value="MS_channel_3rd"/>
    <property type="match status" value="1"/>
</dbReference>
<sequence>MSRVRRLCLPALSLILLLLGTLPSPAQVPVPAPSKPAPAAEVDPKQIDSLVHTLEDEGQRAALVKQLKTLSEAQKAADDTPPETFGTRILTTLSDRAEDVSAEISAAGRALVDTPRALRWLNQQVQDPAKRATWARLFLELVVVVAAGYVARFLMLWLLARPRRALSARPANGVWSRLPLLFVRVLMDLLPAVAFVAAGYGVLAVTNPPKVVSQAALAFISASIVVQLVMIAARVPLSPSGPNLRLLKVSDETAHYLVIWVRRIAFTAVYGYFIAQAALFLGLPSRPYAALLKLVGLVVAAMLVVLVLQNRHAFADWLRGTRRLEPGTQDPADVALAAAVAGESTGDHPPVSVTATTGAKREPRQAWNAARRRLAEVWHVLAILYIVVIYGIWALDIEGGFEYVLRATLVTLVALVVGRLVSRGVDRLVARGFRVAPDLKSQYPRLEQRANRYLPILNRVLKGFVSFVVAMVVLEAWGIDSLGWLATPVGQRVSGSLVSITFIIVFALVAWEVVSGAIERYLTATDTSGQVVQRSARVRTLLPLLRNAFMVLLLTIVILTTLSELGLDIAPLLAGAGVVGLAIGFGAQTLVKDVITGLFILFEDTISIGDVVNLGALGGVVEGITIRTIRLRDYNGAVHTVPFSSVTTVSNLTKDFSFAVLNVTVDYREDTDRVVQVLGEIAEGMRQDPKYAPLILAPLDVAGVDAFQDSAVLVKARIKTRPIQQWTVGREFNRRMKKRFDELGINIPFPQRTVHIAGGLPEKADPKTLALAAAQGAVD</sequence>
<evidence type="ECO:0000256" key="2">
    <source>
        <dbReference type="ARBA" id="ARBA00008017"/>
    </source>
</evidence>
<feature type="transmembrane region" description="Helical" evidence="7">
    <location>
        <begin position="403"/>
        <end position="421"/>
    </location>
</feature>
<feature type="transmembrane region" description="Helical" evidence="7">
    <location>
        <begin position="491"/>
        <end position="511"/>
    </location>
</feature>
<dbReference type="SUPFAM" id="SSF82689">
    <property type="entry name" value="Mechanosensitive channel protein MscS (YggB), C-terminal domain"/>
    <property type="match status" value="1"/>
</dbReference>
<dbReference type="InterPro" id="IPR011014">
    <property type="entry name" value="MscS_channel_TM-2"/>
</dbReference>
<dbReference type="InterPro" id="IPR023408">
    <property type="entry name" value="MscS_beta-dom_sf"/>
</dbReference>
<reference evidence="13" key="1">
    <citation type="submission" date="2020-04" db="EMBL/GenBank/DDBJ databases">
        <title>A desert anoxygenic phototrophic bacterium fixes CO2 using RubisCO under aerobic conditions.</title>
        <authorList>
            <person name="Tang K."/>
        </authorList>
    </citation>
    <scope>NUCLEOTIDE SEQUENCE [LARGE SCALE GENOMIC DNA]</scope>
    <source>
        <strain evidence="13">MIMtkB3</strain>
    </source>
</reference>
<dbReference type="Proteomes" id="UP000501891">
    <property type="component" value="Chromosome"/>
</dbReference>
<evidence type="ECO:0000256" key="1">
    <source>
        <dbReference type="ARBA" id="ARBA00004651"/>
    </source>
</evidence>
<feature type="transmembrane region" description="Helical" evidence="7">
    <location>
        <begin position="181"/>
        <end position="203"/>
    </location>
</feature>
<dbReference type="InterPro" id="IPR057485">
    <property type="entry name" value="YbiO-like_TM1"/>
</dbReference>
<feature type="domain" description="Mechanosensitive ion channel MscS" evidence="9">
    <location>
        <begin position="589"/>
        <end position="654"/>
    </location>
</feature>
<comment type="subcellular location">
    <subcellularLocation>
        <location evidence="1">Cell membrane</location>
        <topology evidence="1">Multi-pass membrane protein</topology>
    </subcellularLocation>
</comment>
<keyword evidence="5 7" id="KW-1133">Transmembrane helix</keyword>
<dbReference type="Pfam" id="PF00924">
    <property type="entry name" value="MS_channel_2nd"/>
    <property type="match status" value="1"/>
</dbReference>
<feature type="transmembrane region" description="Helical" evidence="7">
    <location>
        <begin position="256"/>
        <end position="282"/>
    </location>
</feature>
<evidence type="ECO:0000259" key="11">
    <source>
        <dbReference type="Pfam" id="PF21088"/>
    </source>
</evidence>
<accession>A0A858R9T8</accession>
<feature type="chain" id="PRO_5032775605" evidence="8">
    <location>
        <begin position="27"/>
        <end position="779"/>
    </location>
</feature>
<keyword evidence="6 7" id="KW-0472">Membrane</keyword>
<dbReference type="Pfam" id="PF25392">
    <property type="entry name" value="MS_channel_TM1"/>
    <property type="match status" value="1"/>
</dbReference>
<dbReference type="InterPro" id="IPR010920">
    <property type="entry name" value="LSM_dom_sf"/>
</dbReference>
<evidence type="ECO:0000259" key="9">
    <source>
        <dbReference type="Pfam" id="PF00924"/>
    </source>
</evidence>
<keyword evidence="4 7" id="KW-0812">Transmembrane</keyword>
<evidence type="ECO:0000313" key="13">
    <source>
        <dbReference type="EMBL" id="QJE74419.1"/>
    </source>
</evidence>
<dbReference type="Gene3D" id="3.30.70.100">
    <property type="match status" value="1"/>
</dbReference>
<dbReference type="InterPro" id="IPR006685">
    <property type="entry name" value="MscS_channel_2nd"/>
</dbReference>
<dbReference type="InterPro" id="IPR011066">
    <property type="entry name" value="MscS_channel_C_sf"/>
</dbReference>
<dbReference type="SUPFAM" id="SSF82861">
    <property type="entry name" value="Mechanosensitive channel protein MscS (YggB), transmembrane region"/>
    <property type="match status" value="1"/>
</dbReference>
<evidence type="ECO:0000259" key="12">
    <source>
        <dbReference type="Pfam" id="PF25392"/>
    </source>
</evidence>
<feature type="transmembrane region" description="Helical" evidence="7">
    <location>
        <begin position="544"/>
        <end position="563"/>
    </location>
</feature>
<comment type="similarity">
    <text evidence="2">Belongs to the MscS (TC 1.A.23) family.</text>
</comment>
<keyword evidence="3" id="KW-1003">Cell membrane</keyword>
<feature type="transmembrane region" description="Helical" evidence="7">
    <location>
        <begin position="569"/>
        <end position="591"/>
    </location>
</feature>
<evidence type="ECO:0000256" key="5">
    <source>
        <dbReference type="ARBA" id="ARBA00022989"/>
    </source>
</evidence>
<dbReference type="Gene3D" id="2.30.30.60">
    <property type="match status" value="1"/>
</dbReference>
<feature type="transmembrane region" description="Helical" evidence="7">
    <location>
        <begin position="288"/>
        <end position="308"/>
    </location>
</feature>
<feature type="transmembrane region" description="Helical" evidence="7">
    <location>
        <begin position="137"/>
        <end position="160"/>
    </location>
</feature>